<dbReference type="Proteomes" id="UP000018901">
    <property type="component" value="Chromosome"/>
</dbReference>
<dbReference type="Pfam" id="PF02417">
    <property type="entry name" value="Chromate_transp"/>
    <property type="match status" value="1"/>
</dbReference>
<sequence>MYMKSNIYLQLFSSFLKIGAFTFGGGWAMIPLIEREVVDKKQWIKREDFIDALAIAQSLPGVLAVNISILVGNKLRGLKGSLAATLGTILPSFLIILAIAIWFVQVYDNPVIERIFKGIRPAVVALIVSPVLTTAKTARINLKTVIIPIVVALAIWLGGISPIWFVLLGGIGGIVYYNHIIARIKKRYREKKK</sequence>
<dbReference type="GO" id="GO:0005886">
    <property type="term" value="C:plasma membrane"/>
    <property type="evidence" value="ECO:0007669"/>
    <property type="project" value="UniProtKB-SubCell"/>
</dbReference>
<dbReference type="EMBL" id="CP007034">
    <property type="protein sequence ID" value="AHF11598.1"/>
    <property type="molecule type" value="Genomic_DNA"/>
</dbReference>
<feature type="transmembrane region" description="Helical" evidence="7">
    <location>
        <begin position="163"/>
        <end position="184"/>
    </location>
</feature>
<keyword evidence="6 7" id="KW-0472">Membrane</keyword>
<dbReference type="PATRIC" id="fig|880074.11.peg.123"/>
<evidence type="ECO:0000256" key="1">
    <source>
        <dbReference type="ARBA" id="ARBA00004651"/>
    </source>
</evidence>
<keyword evidence="3" id="KW-1003">Cell membrane</keyword>
<dbReference type="InterPro" id="IPR052518">
    <property type="entry name" value="CHR_Transporter"/>
</dbReference>
<evidence type="ECO:0000313" key="8">
    <source>
        <dbReference type="EMBL" id="AHF11598.1"/>
    </source>
</evidence>
<dbReference type="KEGG" id="bvs:BARVI_00595"/>
<comment type="similarity">
    <text evidence="2">Belongs to the chromate ion transporter (CHR) (TC 2.A.51) family.</text>
</comment>
<protein>
    <submittedName>
        <fullName evidence="8">Chromate transporter</fullName>
    </submittedName>
</protein>
<feature type="transmembrane region" description="Helical" evidence="7">
    <location>
        <begin position="115"/>
        <end position="133"/>
    </location>
</feature>
<dbReference type="HOGENOM" id="CLU_018106_1_0_10"/>
<dbReference type="InterPro" id="IPR003370">
    <property type="entry name" value="Chromate_transpt"/>
</dbReference>
<dbReference type="STRING" id="880074.BARVI_00595"/>
<evidence type="ECO:0000256" key="4">
    <source>
        <dbReference type="ARBA" id="ARBA00022692"/>
    </source>
</evidence>
<keyword evidence="5 7" id="KW-1133">Transmembrane helix</keyword>
<evidence type="ECO:0000256" key="5">
    <source>
        <dbReference type="ARBA" id="ARBA00022989"/>
    </source>
</evidence>
<organism evidence="8 9">
    <name type="scientific">Barnesiella viscericola DSM 18177</name>
    <dbReference type="NCBI Taxonomy" id="880074"/>
    <lineage>
        <taxon>Bacteria</taxon>
        <taxon>Pseudomonadati</taxon>
        <taxon>Bacteroidota</taxon>
        <taxon>Bacteroidia</taxon>
        <taxon>Bacteroidales</taxon>
        <taxon>Barnesiellaceae</taxon>
        <taxon>Barnesiella</taxon>
    </lineage>
</organism>
<comment type="subcellular location">
    <subcellularLocation>
        <location evidence="1">Cell membrane</location>
        <topology evidence="1">Multi-pass membrane protein</topology>
    </subcellularLocation>
</comment>
<dbReference type="eggNOG" id="COG2059">
    <property type="taxonomic scope" value="Bacteria"/>
</dbReference>
<evidence type="ECO:0000256" key="7">
    <source>
        <dbReference type="SAM" id="Phobius"/>
    </source>
</evidence>
<evidence type="ECO:0000256" key="2">
    <source>
        <dbReference type="ARBA" id="ARBA00005262"/>
    </source>
</evidence>
<name>W0EPW8_9BACT</name>
<keyword evidence="9" id="KW-1185">Reference proteome</keyword>
<feature type="transmembrane region" description="Helical" evidence="7">
    <location>
        <begin position="7"/>
        <end position="30"/>
    </location>
</feature>
<reference evidence="8 9" key="1">
    <citation type="submission" date="2013-12" db="EMBL/GenBank/DDBJ databases">
        <authorList>
            <consortium name="DOE Joint Genome Institute"/>
            <person name="Eisen J."/>
            <person name="Huntemann M."/>
            <person name="Han J."/>
            <person name="Chen A."/>
            <person name="Kyrpides N."/>
            <person name="Mavromatis K."/>
            <person name="Markowitz V."/>
            <person name="Palaniappan K."/>
            <person name="Ivanova N."/>
            <person name="Schaumberg A."/>
            <person name="Pati A."/>
            <person name="Liolios K."/>
            <person name="Nordberg H.P."/>
            <person name="Cantor M.N."/>
            <person name="Hua S.X."/>
            <person name="Woyke T."/>
        </authorList>
    </citation>
    <scope>NUCLEOTIDE SEQUENCE [LARGE SCALE GENOMIC DNA]</scope>
    <source>
        <strain evidence="9">DSM 18177</strain>
    </source>
</reference>
<proteinExistence type="inferred from homology"/>
<evidence type="ECO:0000256" key="3">
    <source>
        <dbReference type="ARBA" id="ARBA00022475"/>
    </source>
</evidence>
<dbReference type="PANTHER" id="PTHR43663:SF2">
    <property type="entry name" value="CHROMATE TRANSPORT PROTEIN-RELATED"/>
    <property type="match status" value="1"/>
</dbReference>
<gene>
    <name evidence="8" type="ORF">BARVI_00595</name>
</gene>
<dbReference type="GO" id="GO:0015109">
    <property type="term" value="F:chromate transmembrane transporter activity"/>
    <property type="evidence" value="ECO:0007669"/>
    <property type="project" value="InterPro"/>
</dbReference>
<evidence type="ECO:0000313" key="9">
    <source>
        <dbReference type="Proteomes" id="UP000018901"/>
    </source>
</evidence>
<accession>W0EPW8</accession>
<dbReference type="AlphaFoldDB" id="W0EPW8"/>
<dbReference type="PANTHER" id="PTHR43663">
    <property type="entry name" value="CHROMATE TRANSPORT PROTEIN-RELATED"/>
    <property type="match status" value="1"/>
</dbReference>
<feature type="transmembrane region" description="Helical" evidence="7">
    <location>
        <begin position="140"/>
        <end position="157"/>
    </location>
</feature>
<feature type="transmembrane region" description="Helical" evidence="7">
    <location>
        <begin position="50"/>
        <end position="71"/>
    </location>
</feature>
<keyword evidence="4 7" id="KW-0812">Transmembrane</keyword>
<feature type="transmembrane region" description="Helical" evidence="7">
    <location>
        <begin position="83"/>
        <end position="103"/>
    </location>
</feature>
<evidence type="ECO:0000256" key="6">
    <source>
        <dbReference type="ARBA" id="ARBA00023136"/>
    </source>
</evidence>